<evidence type="ECO:0000256" key="1">
    <source>
        <dbReference type="SAM" id="MobiDB-lite"/>
    </source>
</evidence>
<feature type="compositionally biased region" description="Acidic residues" evidence="1">
    <location>
        <begin position="113"/>
        <end position="126"/>
    </location>
</feature>
<dbReference type="EMBL" id="DXFQ01000005">
    <property type="protein sequence ID" value="HIX19000.1"/>
    <property type="molecule type" value="Genomic_DNA"/>
</dbReference>
<dbReference type="Pfam" id="PF08238">
    <property type="entry name" value="Sel1"/>
    <property type="match status" value="2"/>
</dbReference>
<dbReference type="Proteomes" id="UP000823964">
    <property type="component" value="Unassembled WGS sequence"/>
</dbReference>
<gene>
    <name evidence="3" type="ORF">H9862_00180</name>
</gene>
<dbReference type="PANTHER" id="PTHR43628">
    <property type="entry name" value="ACTIVATOR OF C KINASE PROTEIN 1-RELATED"/>
    <property type="match status" value="1"/>
</dbReference>
<dbReference type="InterPro" id="IPR006597">
    <property type="entry name" value="Sel1-like"/>
</dbReference>
<proteinExistence type="predicted"/>
<dbReference type="PANTHER" id="PTHR43628:SF1">
    <property type="entry name" value="CHITIN SYNTHASE REGULATORY FACTOR 2-RELATED"/>
    <property type="match status" value="1"/>
</dbReference>
<feature type="region of interest" description="Disordered" evidence="1">
    <location>
        <begin position="102"/>
        <end position="126"/>
    </location>
</feature>
<name>A0A9D1VA66_9BACT</name>
<feature type="chain" id="PRO_5038365242" evidence="2">
    <location>
        <begin position="21"/>
        <end position="126"/>
    </location>
</feature>
<reference evidence="3" key="2">
    <citation type="submission" date="2021-04" db="EMBL/GenBank/DDBJ databases">
        <authorList>
            <person name="Gilroy R."/>
        </authorList>
    </citation>
    <scope>NUCLEOTIDE SEQUENCE</scope>
    <source>
        <strain evidence="3">14975</strain>
    </source>
</reference>
<dbReference type="SMART" id="SM00671">
    <property type="entry name" value="SEL1"/>
    <property type="match status" value="1"/>
</dbReference>
<organism evidence="3 4">
    <name type="scientific">Candidatus Akkermansia intestinigallinarum</name>
    <dbReference type="NCBI Taxonomy" id="2838431"/>
    <lineage>
        <taxon>Bacteria</taxon>
        <taxon>Pseudomonadati</taxon>
        <taxon>Verrucomicrobiota</taxon>
        <taxon>Verrucomicrobiia</taxon>
        <taxon>Verrucomicrobiales</taxon>
        <taxon>Akkermansiaceae</taxon>
        <taxon>Akkermansia</taxon>
    </lineage>
</organism>
<evidence type="ECO:0000256" key="2">
    <source>
        <dbReference type="SAM" id="SignalP"/>
    </source>
</evidence>
<dbReference type="Gene3D" id="1.25.40.10">
    <property type="entry name" value="Tetratricopeptide repeat domain"/>
    <property type="match status" value="1"/>
</dbReference>
<accession>A0A9D1VA66</accession>
<reference evidence="3" key="1">
    <citation type="journal article" date="2021" name="PeerJ">
        <title>Extensive microbial diversity within the chicken gut microbiome revealed by metagenomics and culture.</title>
        <authorList>
            <person name="Gilroy R."/>
            <person name="Ravi A."/>
            <person name="Getino M."/>
            <person name="Pursley I."/>
            <person name="Horton D.L."/>
            <person name="Alikhan N.F."/>
            <person name="Baker D."/>
            <person name="Gharbi K."/>
            <person name="Hall N."/>
            <person name="Watson M."/>
            <person name="Adriaenssens E.M."/>
            <person name="Foster-Nyarko E."/>
            <person name="Jarju S."/>
            <person name="Secka A."/>
            <person name="Antonio M."/>
            <person name="Oren A."/>
            <person name="Chaudhuri R.R."/>
            <person name="La Ragione R."/>
            <person name="Hildebrand F."/>
            <person name="Pallen M.J."/>
        </authorList>
    </citation>
    <scope>NUCLEOTIDE SEQUENCE</scope>
    <source>
        <strain evidence="3">14975</strain>
    </source>
</reference>
<keyword evidence="2" id="KW-0732">Signal</keyword>
<dbReference type="AlphaFoldDB" id="A0A9D1VA66"/>
<sequence>MKTRILFCWAAVACCASVCADESAADRRAEGQRLIRAGQAEEAVACFAPAAQQGDAVAQRCYGICLLKGIGLPQDVAAGIGWLEKAAAQGNAEARAAPERLARLQSEARQGEADEDEDGEAADGED</sequence>
<dbReference type="SUPFAM" id="SSF81901">
    <property type="entry name" value="HCP-like"/>
    <property type="match status" value="1"/>
</dbReference>
<evidence type="ECO:0000313" key="4">
    <source>
        <dbReference type="Proteomes" id="UP000823964"/>
    </source>
</evidence>
<comment type="caution">
    <text evidence="3">The sequence shown here is derived from an EMBL/GenBank/DDBJ whole genome shotgun (WGS) entry which is preliminary data.</text>
</comment>
<evidence type="ECO:0000313" key="3">
    <source>
        <dbReference type="EMBL" id="HIX19000.1"/>
    </source>
</evidence>
<dbReference type="InterPro" id="IPR052945">
    <property type="entry name" value="Mitotic_Regulator"/>
</dbReference>
<feature type="signal peptide" evidence="2">
    <location>
        <begin position="1"/>
        <end position="20"/>
    </location>
</feature>
<protein>
    <submittedName>
        <fullName evidence="3">SEL1-like repeat protein</fullName>
    </submittedName>
</protein>
<dbReference type="InterPro" id="IPR011990">
    <property type="entry name" value="TPR-like_helical_dom_sf"/>
</dbReference>